<name>A0A8D2KYX8_VARKO</name>
<feature type="region of interest" description="Disordered" evidence="8">
    <location>
        <begin position="419"/>
        <end position="505"/>
    </location>
</feature>
<evidence type="ECO:0000313" key="11">
    <source>
        <dbReference type="Proteomes" id="UP000694545"/>
    </source>
</evidence>
<keyword evidence="4" id="KW-0040">ANK repeat</keyword>
<evidence type="ECO:0000256" key="4">
    <source>
        <dbReference type="ARBA" id="ARBA00023043"/>
    </source>
</evidence>
<dbReference type="InterPro" id="IPR036770">
    <property type="entry name" value="Ankyrin_rpt-contain_sf"/>
</dbReference>
<dbReference type="InterPro" id="IPR017893">
    <property type="entry name" value="DBB_domain"/>
</dbReference>
<evidence type="ECO:0000256" key="1">
    <source>
        <dbReference type="ARBA" id="ARBA00022553"/>
    </source>
</evidence>
<dbReference type="GO" id="GO:0051898">
    <property type="term" value="P:negative regulation of phosphatidylinositol 3-kinase/protein kinase B signal transduction"/>
    <property type="evidence" value="ECO:0007669"/>
    <property type="project" value="TreeGrafter"/>
</dbReference>
<dbReference type="InterPro" id="IPR052446">
    <property type="entry name" value="B-cell_PI3K-Signaling_Adptrs"/>
</dbReference>
<dbReference type="FunFam" id="3.40.50.10140:FF:000017">
    <property type="entry name" value="B cell scaffold protein with ankyrin repeats 1"/>
    <property type="match status" value="1"/>
</dbReference>
<protein>
    <recommendedName>
        <fullName evidence="7">B-cell scaffold protein with ankyrin repeats</fullName>
    </recommendedName>
</protein>
<comment type="subunit">
    <text evidence="6">Interacts with LYN, ITPR1 and ITPR2.</text>
</comment>
<proteinExistence type="predicted"/>
<reference evidence="10" key="1">
    <citation type="submission" date="2025-08" db="UniProtKB">
        <authorList>
            <consortium name="Ensembl"/>
        </authorList>
    </citation>
    <scope>IDENTIFICATION</scope>
</reference>
<accession>A0A8D2KYX8</accession>
<sequence>GEYPEEGLLCGGAPPMECAPQRGPPENTQDILIIYEEDTEEWALYLKSVLVHVVSEDGILLCDLEMASIQPSELQPLYSYRCKLLILSSRLLNCLNLKKRYFLDKILQPPESVVIFLCGIENSAIIYQILNIDQNNQLITTDQDPEVYIAVIINTIQRGIFFHSFQLFLYFQEGKTDKYIITRGCYSYRRVETEKVSETLARPAAIVLPTRISCESPEEIFILLRDEVPDDSVVVEFITENDWIRTEPEIWNQKVRCMKALEFPAGFVNVNVYCEGVIKATTQIEYYTTIGEIDRMLQKDLQVINKLSTLTYMLLFHAPNVAISQSFKNCVCLHTDSHLEELPTLLHCAAKFGFRELATLLLQCPEAIQACKVANKNGENPAQLAKKYGRNEIWKIIQEWHILNEIIIYPPTLAVRPSTSEQPGASLKIQNGGTDDEAEQQEDAQESAVENKTKGERNGSEETPHHHLASHDKWLDDVTAKESSEANLRGVSCAERPTLPPRIQPSTTRQNELFYLSPGTHAWEAMNNQKETKETNGDQKEDDEAEDPYTSAMEDNGIYDMILTNAIKERKKESRSFIMNRPPAPAPRPSAVPMKEENTPYIAQVFQQKVTRNKAGDEKLLPYDDRITYSTVKPSIPLGQEELILLQEQVKRGTISMDEAVEKFKQWQVHKKGLEATQCCGIQKKCKKHFLIIKCDNSLPRLNRTF</sequence>
<dbReference type="GO" id="GO:0051246">
    <property type="term" value="P:regulation of protein metabolic process"/>
    <property type="evidence" value="ECO:0007669"/>
    <property type="project" value="UniProtKB-ARBA"/>
</dbReference>
<evidence type="ECO:0000256" key="6">
    <source>
        <dbReference type="ARBA" id="ARBA00065779"/>
    </source>
</evidence>
<dbReference type="Ensembl" id="ENSVKKT00000014667.1">
    <property type="protein sequence ID" value="ENSVKKP00000014318.1"/>
    <property type="gene ID" value="ENSVKKG00000009847.1"/>
</dbReference>
<dbReference type="SUPFAM" id="SSF48403">
    <property type="entry name" value="Ankyrin repeat"/>
    <property type="match status" value="1"/>
</dbReference>
<evidence type="ECO:0000259" key="9">
    <source>
        <dbReference type="PROSITE" id="PS51376"/>
    </source>
</evidence>
<evidence type="ECO:0000256" key="7">
    <source>
        <dbReference type="ARBA" id="ARBA00069696"/>
    </source>
</evidence>
<dbReference type="GO" id="GO:0007165">
    <property type="term" value="P:signal transduction"/>
    <property type="evidence" value="ECO:0007669"/>
    <property type="project" value="UniProtKB-ARBA"/>
</dbReference>
<evidence type="ECO:0000256" key="2">
    <source>
        <dbReference type="ARBA" id="ARBA00022737"/>
    </source>
</evidence>
<dbReference type="Gene3D" id="1.25.40.20">
    <property type="entry name" value="Ankyrin repeat-containing domain"/>
    <property type="match status" value="1"/>
</dbReference>
<dbReference type="Gene3D" id="3.40.50.10140">
    <property type="entry name" value="Toll/interleukin-1 receptor homology (TIR) domain"/>
    <property type="match status" value="1"/>
</dbReference>
<feature type="compositionally biased region" description="Basic and acidic residues" evidence="8">
    <location>
        <begin position="449"/>
        <end position="484"/>
    </location>
</feature>
<organism evidence="10 11">
    <name type="scientific">Varanus komodoensis</name>
    <name type="common">Komodo dragon</name>
    <dbReference type="NCBI Taxonomy" id="61221"/>
    <lineage>
        <taxon>Eukaryota</taxon>
        <taxon>Metazoa</taxon>
        <taxon>Chordata</taxon>
        <taxon>Craniata</taxon>
        <taxon>Vertebrata</taxon>
        <taxon>Euteleostomi</taxon>
        <taxon>Lepidosauria</taxon>
        <taxon>Squamata</taxon>
        <taxon>Bifurcata</taxon>
        <taxon>Unidentata</taxon>
        <taxon>Episquamata</taxon>
        <taxon>Toxicofera</taxon>
        <taxon>Anguimorpha</taxon>
        <taxon>Paleoanguimorpha</taxon>
        <taxon>Varanoidea</taxon>
        <taxon>Varanidae</taxon>
        <taxon>Varanus</taxon>
    </lineage>
</organism>
<dbReference type="Pfam" id="PF18567">
    <property type="entry name" value="TIR_3"/>
    <property type="match status" value="1"/>
</dbReference>
<dbReference type="AlphaFoldDB" id="A0A8D2KYX8"/>
<evidence type="ECO:0000313" key="10">
    <source>
        <dbReference type="Ensembl" id="ENSVKKP00000014318.1"/>
    </source>
</evidence>
<dbReference type="InterPro" id="IPR041340">
    <property type="entry name" value="PIK3AP1_TIR"/>
</dbReference>
<evidence type="ECO:0000256" key="5">
    <source>
        <dbReference type="ARBA" id="ARBA00054773"/>
    </source>
</evidence>
<feature type="domain" description="DBB" evidence="9">
    <location>
        <begin position="207"/>
        <end position="349"/>
    </location>
</feature>
<dbReference type="GO" id="GO:0005102">
    <property type="term" value="F:signaling receptor binding"/>
    <property type="evidence" value="ECO:0007669"/>
    <property type="project" value="TreeGrafter"/>
</dbReference>
<dbReference type="GO" id="GO:1990782">
    <property type="term" value="F:protein tyrosine kinase binding"/>
    <property type="evidence" value="ECO:0007669"/>
    <property type="project" value="TreeGrafter"/>
</dbReference>
<dbReference type="OMA" id="MCQALQA"/>
<keyword evidence="1" id="KW-0597">Phosphoprotein</keyword>
<feature type="compositionally biased region" description="Polar residues" evidence="8">
    <location>
        <begin position="419"/>
        <end position="433"/>
    </location>
</feature>
<dbReference type="GO" id="GO:0050869">
    <property type="term" value="P:negative regulation of B cell activation"/>
    <property type="evidence" value="ECO:0007669"/>
    <property type="project" value="TreeGrafter"/>
</dbReference>
<dbReference type="InterPro" id="IPR035897">
    <property type="entry name" value="Toll_tir_struct_dom_sf"/>
</dbReference>
<comment type="function">
    <text evidence="5">Involved in B-cell receptor (BCR)-induced Ca(2+) mobilization from intracellular stores. Promotes Lyn-mediated phosphorylation of IP3 receptors 1 and 2.</text>
</comment>
<reference evidence="10" key="2">
    <citation type="submission" date="2025-09" db="UniProtKB">
        <authorList>
            <consortium name="Ensembl"/>
        </authorList>
    </citation>
    <scope>IDENTIFICATION</scope>
</reference>
<dbReference type="Proteomes" id="UP000694545">
    <property type="component" value="Unplaced"/>
</dbReference>
<dbReference type="SMART" id="SM01282">
    <property type="entry name" value="DBB"/>
    <property type="match status" value="1"/>
</dbReference>
<evidence type="ECO:0000256" key="3">
    <source>
        <dbReference type="ARBA" id="ARBA00022936"/>
    </source>
</evidence>
<dbReference type="PROSITE" id="PS51376">
    <property type="entry name" value="DBB"/>
    <property type="match status" value="1"/>
</dbReference>
<dbReference type="GO" id="GO:0042113">
    <property type="term" value="P:B cell activation"/>
    <property type="evidence" value="ECO:0007669"/>
    <property type="project" value="UniProtKB-KW"/>
</dbReference>
<keyword evidence="3" id="KW-0075">B-cell activation</keyword>
<dbReference type="PANTHER" id="PTHR16267">
    <property type="entry name" value="BANK1/PIK3AP1 FAMILY MEMBER"/>
    <property type="match status" value="1"/>
</dbReference>
<evidence type="ECO:0000256" key="8">
    <source>
        <dbReference type="SAM" id="MobiDB-lite"/>
    </source>
</evidence>
<feature type="region of interest" description="Disordered" evidence="8">
    <location>
        <begin position="530"/>
        <end position="551"/>
    </location>
</feature>
<feature type="compositionally biased region" description="Basic and acidic residues" evidence="8">
    <location>
        <begin position="530"/>
        <end position="539"/>
    </location>
</feature>
<keyword evidence="11" id="KW-1185">Reference proteome</keyword>
<dbReference type="PANTHER" id="PTHR16267:SF13">
    <property type="entry name" value="B-CELL SCAFFOLD PROTEIN WITH ANKYRIN REPEATS"/>
    <property type="match status" value="1"/>
</dbReference>
<feature type="compositionally biased region" description="Acidic residues" evidence="8">
    <location>
        <begin position="434"/>
        <end position="445"/>
    </location>
</feature>
<keyword evidence="2" id="KW-0677">Repeat</keyword>
<dbReference type="Pfam" id="PF14545">
    <property type="entry name" value="DBB"/>
    <property type="match status" value="1"/>
</dbReference>